<dbReference type="PROSITE" id="PS51747">
    <property type="entry name" value="CYT_DCMP_DEAMINASES_2"/>
    <property type="match status" value="1"/>
</dbReference>
<evidence type="ECO:0000256" key="8">
    <source>
        <dbReference type="ARBA" id="ARBA00032005"/>
    </source>
</evidence>
<dbReference type="NCBIfam" id="TIGR01354">
    <property type="entry name" value="cyt_deam_tetra"/>
    <property type="match status" value="1"/>
</dbReference>
<evidence type="ECO:0000256" key="6">
    <source>
        <dbReference type="ARBA" id="ARBA00022801"/>
    </source>
</evidence>
<dbReference type="InterPro" id="IPR006262">
    <property type="entry name" value="Cyt_deam_tetra"/>
</dbReference>
<dbReference type="AlphaFoldDB" id="W4JYN5"/>
<proteinExistence type="inferred from homology"/>
<dbReference type="InParanoid" id="W4JYN5"/>
<dbReference type="GO" id="GO:0042802">
    <property type="term" value="F:identical protein binding"/>
    <property type="evidence" value="ECO:0007669"/>
    <property type="project" value="UniProtKB-ARBA"/>
</dbReference>
<protein>
    <recommendedName>
        <fullName evidence="4 13">Cytidine deaminase</fullName>
        <ecNumber evidence="4 13">3.5.4.5</ecNumber>
    </recommendedName>
    <alternativeName>
        <fullName evidence="8 13">Cytidine aminohydrolase</fullName>
    </alternativeName>
</protein>
<keyword evidence="7 12" id="KW-0862">Zinc</keyword>
<feature type="binding site" evidence="12">
    <location>
        <position position="81"/>
    </location>
    <ligand>
        <name>Zn(2+)</name>
        <dbReference type="ChEBI" id="CHEBI:29105"/>
        <note>catalytic</note>
    </ligand>
</feature>
<dbReference type="GeneID" id="20678139"/>
<sequence length="143" mass="15658">LIERARAAKARVYNPYSKFRVGAALLTPDGRVVTGANIEDASYCGTICAERTALVKAVSEGMRSFVALAVTSDVIQPISPCGICRQFIREFCTPTMLVLLVPGDYPQRPPDDASEWHSKVRETTVGELLPDSHELGLLEPLRK</sequence>
<dbReference type="HOGENOM" id="CLU_097262_0_1_1"/>
<dbReference type="InterPro" id="IPR016192">
    <property type="entry name" value="APOBEC/CMP_deaminase_Zn-bd"/>
</dbReference>
<dbReference type="EC" id="3.5.4.5" evidence="4 13"/>
<dbReference type="STRING" id="747525.W4JYN5"/>
<comment type="catalytic activity">
    <reaction evidence="13">
        <text>2'-deoxycytidine + H2O + H(+) = 2'-deoxyuridine + NH4(+)</text>
        <dbReference type="Rhea" id="RHEA:13433"/>
        <dbReference type="ChEBI" id="CHEBI:15377"/>
        <dbReference type="ChEBI" id="CHEBI:15378"/>
        <dbReference type="ChEBI" id="CHEBI:15698"/>
        <dbReference type="ChEBI" id="CHEBI:16450"/>
        <dbReference type="ChEBI" id="CHEBI:28938"/>
        <dbReference type="EC" id="3.5.4.5"/>
    </reaction>
</comment>
<dbReference type="PROSITE" id="PS00903">
    <property type="entry name" value="CYT_DCMP_DEAMINASES_1"/>
    <property type="match status" value="1"/>
</dbReference>
<evidence type="ECO:0000256" key="5">
    <source>
        <dbReference type="ARBA" id="ARBA00022723"/>
    </source>
</evidence>
<feature type="domain" description="CMP/dCMP-type deaminase" evidence="14">
    <location>
        <begin position="1"/>
        <end position="112"/>
    </location>
</feature>
<keyword evidence="6 13" id="KW-0378">Hydrolase</keyword>
<dbReference type="eggNOG" id="KOG0833">
    <property type="taxonomic scope" value="Eukaryota"/>
</dbReference>
<dbReference type="GO" id="GO:0004126">
    <property type="term" value="F:cytidine deaminase activity"/>
    <property type="evidence" value="ECO:0007669"/>
    <property type="project" value="UniProtKB-UniRule"/>
</dbReference>
<feature type="active site" description="Proton donor" evidence="10">
    <location>
        <position position="50"/>
    </location>
</feature>
<evidence type="ECO:0000256" key="2">
    <source>
        <dbReference type="ARBA" id="ARBA00003949"/>
    </source>
</evidence>
<accession>W4JYN5</accession>
<dbReference type="PANTHER" id="PTHR11644">
    <property type="entry name" value="CYTIDINE DEAMINASE"/>
    <property type="match status" value="1"/>
</dbReference>
<dbReference type="InterPro" id="IPR016193">
    <property type="entry name" value="Cytidine_deaminase-like"/>
</dbReference>
<comment type="similarity">
    <text evidence="3 13">Belongs to the cytidine and deoxycytidylate deaminase family.</text>
</comment>
<dbReference type="RefSeq" id="XP_009548774.1">
    <property type="nucleotide sequence ID" value="XM_009550479.1"/>
</dbReference>
<evidence type="ECO:0000313" key="15">
    <source>
        <dbReference type="EMBL" id="ETW78564.1"/>
    </source>
</evidence>
<evidence type="ECO:0000256" key="3">
    <source>
        <dbReference type="ARBA" id="ARBA00006576"/>
    </source>
</evidence>
<dbReference type="GO" id="GO:0055086">
    <property type="term" value="P:nucleobase-containing small molecule metabolic process"/>
    <property type="evidence" value="ECO:0007669"/>
    <property type="project" value="UniProtKB-ARBA"/>
</dbReference>
<dbReference type="Proteomes" id="UP000030671">
    <property type="component" value="Unassembled WGS sequence"/>
</dbReference>
<dbReference type="InterPro" id="IPR002125">
    <property type="entry name" value="CMP_dCMP_dom"/>
</dbReference>
<feature type="binding site" evidence="12">
    <location>
        <position position="48"/>
    </location>
    <ligand>
        <name>Zn(2+)</name>
        <dbReference type="ChEBI" id="CHEBI:29105"/>
        <note>catalytic</note>
    </ligand>
</feature>
<feature type="non-terminal residue" evidence="15">
    <location>
        <position position="1"/>
    </location>
</feature>
<feature type="binding site" evidence="12">
    <location>
        <position position="84"/>
    </location>
    <ligand>
        <name>Zn(2+)</name>
        <dbReference type="ChEBI" id="CHEBI:29105"/>
        <note>catalytic</note>
    </ligand>
</feature>
<evidence type="ECO:0000259" key="14">
    <source>
        <dbReference type="PROSITE" id="PS51747"/>
    </source>
</evidence>
<dbReference type="GO" id="GO:0072527">
    <property type="term" value="P:pyrimidine-containing compound metabolic process"/>
    <property type="evidence" value="ECO:0007669"/>
    <property type="project" value="UniProtKB-ARBA"/>
</dbReference>
<comment type="catalytic activity">
    <reaction evidence="9 13">
        <text>cytidine + H2O + H(+) = uridine + NH4(+)</text>
        <dbReference type="Rhea" id="RHEA:16069"/>
        <dbReference type="ChEBI" id="CHEBI:15377"/>
        <dbReference type="ChEBI" id="CHEBI:15378"/>
        <dbReference type="ChEBI" id="CHEBI:16704"/>
        <dbReference type="ChEBI" id="CHEBI:17562"/>
        <dbReference type="ChEBI" id="CHEBI:28938"/>
        <dbReference type="EC" id="3.5.4.5"/>
    </reaction>
</comment>
<evidence type="ECO:0000256" key="13">
    <source>
        <dbReference type="RuleBase" id="RU364006"/>
    </source>
</evidence>
<dbReference type="OrthoDB" id="414540at2759"/>
<organism evidence="15 16">
    <name type="scientific">Heterobasidion irregulare (strain TC 32-1)</name>
    <dbReference type="NCBI Taxonomy" id="747525"/>
    <lineage>
        <taxon>Eukaryota</taxon>
        <taxon>Fungi</taxon>
        <taxon>Dikarya</taxon>
        <taxon>Basidiomycota</taxon>
        <taxon>Agaricomycotina</taxon>
        <taxon>Agaricomycetes</taxon>
        <taxon>Russulales</taxon>
        <taxon>Bondarzewiaceae</taxon>
        <taxon>Heterobasidion</taxon>
        <taxon>Heterobasidion annosum species complex</taxon>
    </lineage>
</organism>
<name>W4JYN5_HETIT</name>
<dbReference type="SUPFAM" id="SSF53927">
    <property type="entry name" value="Cytidine deaminase-like"/>
    <property type="match status" value="1"/>
</dbReference>
<dbReference type="Pfam" id="PF00383">
    <property type="entry name" value="dCMP_cyt_deam_1"/>
    <property type="match status" value="1"/>
</dbReference>
<evidence type="ECO:0000256" key="4">
    <source>
        <dbReference type="ARBA" id="ARBA00012783"/>
    </source>
</evidence>
<dbReference type="KEGG" id="hir:HETIRDRAFT_50292"/>
<dbReference type="NCBIfam" id="NF004064">
    <property type="entry name" value="PRK05578.1"/>
    <property type="match status" value="1"/>
</dbReference>
<reference evidence="15 16" key="1">
    <citation type="journal article" date="2012" name="New Phytol.">
        <title>Insight into trade-off between wood decay and parasitism from the genome of a fungal forest pathogen.</title>
        <authorList>
            <person name="Olson A."/>
            <person name="Aerts A."/>
            <person name="Asiegbu F."/>
            <person name="Belbahri L."/>
            <person name="Bouzid O."/>
            <person name="Broberg A."/>
            <person name="Canback B."/>
            <person name="Coutinho P.M."/>
            <person name="Cullen D."/>
            <person name="Dalman K."/>
            <person name="Deflorio G."/>
            <person name="van Diepen L.T."/>
            <person name="Dunand C."/>
            <person name="Duplessis S."/>
            <person name="Durling M."/>
            <person name="Gonthier P."/>
            <person name="Grimwood J."/>
            <person name="Fossdal C.G."/>
            <person name="Hansson D."/>
            <person name="Henrissat B."/>
            <person name="Hietala A."/>
            <person name="Himmelstrand K."/>
            <person name="Hoffmeister D."/>
            <person name="Hogberg N."/>
            <person name="James T.Y."/>
            <person name="Karlsson M."/>
            <person name="Kohler A."/>
            <person name="Kues U."/>
            <person name="Lee Y.H."/>
            <person name="Lin Y.C."/>
            <person name="Lind M."/>
            <person name="Lindquist E."/>
            <person name="Lombard V."/>
            <person name="Lucas S."/>
            <person name="Lunden K."/>
            <person name="Morin E."/>
            <person name="Murat C."/>
            <person name="Park J."/>
            <person name="Raffaello T."/>
            <person name="Rouze P."/>
            <person name="Salamov A."/>
            <person name="Schmutz J."/>
            <person name="Solheim H."/>
            <person name="Stahlberg J."/>
            <person name="Velez H."/>
            <person name="de Vries R.P."/>
            <person name="Wiebenga A."/>
            <person name="Woodward S."/>
            <person name="Yakovlev I."/>
            <person name="Garbelotto M."/>
            <person name="Martin F."/>
            <person name="Grigoriev I.V."/>
            <person name="Stenlid J."/>
        </authorList>
    </citation>
    <scope>NUCLEOTIDE SEQUENCE [LARGE SCALE GENOMIC DNA]</scope>
    <source>
        <strain evidence="15 16">TC 32-1</strain>
    </source>
</reference>
<dbReference type="GO" id="GO:0005829">
    <property type="term" value="C:cytosol"/>
    <property type="evidence" value="ECO:0007669"/>
    <property type="project" value="TreeGrafter"/>
</dbReference>
<gene>
    <name evidence="15" type="ORF">HETIRDRAFT_50292</name>
</gene>
<evidence type="ECO:0000256" key="12">
    <source>
        <dbReference type="PIRSR" id="PIRSR606262-3"/>
    </source>
</evidence>
<comment type="function">
    <text evidence="2 13">This enzyme scavenges exogenous and endogenous cytidine and 2'-deoxycytidine for UMP synthesis.</text>
</comment>
<dbReference type="CDD" id="cd01283">
    <property type="entry name" value="cytidine_deaminase"/>
    <property type="match status" value="1"/>
</dbReference>
<evidence type="ECO:0000256" key="1">
    <source>
        <dbReference type="ARBA" id="ARBA00001947"/>
    </source>
</evidence>
<evidence type="ECO:0000313" key="16">
    <source>
        <dbReference type="Proteomes" id="UP000030671"/>
    </source>
</evidence>
<evidence type="ECO:0000256" key="7">
    <source>
        <dbReference type="ARBA" id="ARBA00022833"/>
    </source>
</evidence>
<keyword evidence="16" id="KW-1185">Reference proteome</keyword>
<dbReference type="GO" id="GO:0008270">
    <property type="term" value="F:zinc ion binding"/>
    <property type="evidence" value="ECO:0007669"/>
    <property type="project" value="UniProtKB-UniRule"/>
</dbReference>
<comment type="cofactor">
    <cofactor evidence="1 12 13">
        <name>Zn(2+)</name>
        <dbReference type="ChEBI" id="CHEBI:29105"/>
    </cofactor>
</comment>
<keyword evidence="5 12" id="KW-0479">Metal-binding</keyword>
<evidence type="ECO:0000256" key="9">
    <source>
        <dbReference type="ARBA" id="ARBA00049558"/>
    </source>
</evidence>
<feature type="binding site" evidence="11">
    <location>
        <begin position="37"/>
        <end position="43"/>
    </location>
    <ligand>
        <name>substrate</name>
    </ligand>
</feature>
<evidence type="ECO:0000256" key="11">
    <source>
        <dbReference type="PIRSR" id="PIRSR606262-2"/>
    </source>
</evidence>
<dbReference type="PANTHER" id="PTHR11644:SF2">
    <property type="entry name" value="CYTIDINE DEAMINASE"/>
    <property type="match status" value="1"/>
</dbReference>
<dbReference type="Gene3D" id="3.40.140.10">
    <property type="entry name" value="Cytidine Deaminase, domain 2"/>
    <property type="match status" value="1"/>
</dbReference>
<dbReference type="EMBL" id="KI925461">
    <property type="protein sequence ID" value="ETW78564.1"/>
    <property type="molecule type" value="Genomic_DNA"/>
</dbReference>
<evidence type="ECO:0000256" key="10">
    <source>
        <dbReference type="PIRSR" id="PIRSR606262-1"/>
    </source>
</evidence>
<dbReference type="InterPro" id="IPR050202">
    <property type="entry name" value="Cyt/Deoxycyt_deaminase"/>
</dbReference>
<dbReference type="FunFam" id="3.40.140.10:FF:000008">
    <property type="entry name" value="Cytidine deaminase"/>
    <property type="match status" value="1"/>
</dbReference>
<dbReference type="FunCoup" id="W4JYN5">
    <property type="interactions" value="478"/>
</dbReference>